<dbReference type="PROSITE" id="PS51318">
    <property type="entry name" value="TAT"/>
    <property type="match status" value="1"/>
</dbReference>
<feature type="compositionally biased region" description="Polar residues" evidence="2">
    <location>
        <begin position="611"/>
        <end position="621"/>
    </location>
</feature>
<evidence type="ECO:0000256" key="1">
    <source>
        <dbReference type="ARBA" id="ARBA00022737"/>
    </source>
</evidence>
<evidence type="ECO:0000259" key="4">
    <source>
        <dbReference type="PROSITE" id="PS50060"/>
    </source>
</evidence>
<protein>
    <recommendedName>
        <fullName evidence="8">T9SS type A sorting domain-containing protein</fullName>
    </recommendedName>
</protein>
<comment type="caution">
    <text evidence="6">The sequence shown here is derived from an EMBL/GenBank/DDBJ whole genome shotgun (WGS) entry which is preliminary data.</text>
</comment>
<sequence>MTTLLRSFTRRHWPQAGVLLLAALLFGSGPAQAQTTAYCATGLGGSCGGNDITDVGLSGTTLNATGLSCAATGGQAYTSYPATGTNTGAISGGVPYTLSVTLTGSSIVSVWIDYNHNFVYEASEWTQIATASPTGTPVSATLLVPTTAVQGTTGMRIRSRGAGNANGAADACTSFGSGETKDFTLTVGAPAACPSVSNLAVSGITATGASVAFTPSSSATTYTVTVTPAGGTATTQTITASPLALTGLTASTSYTVSIVGNCGTGSTSAANAITFFTGCTSAPYALVNNTTAYTQDFEATWLNVCATRDAPDANWRSLPLTGNNAWRRDDDGTSAAWSGNSGAYTPAGSPLGTGTSLHSARFHSYNATSGTRGTLDLAVNMAGTVGTPTLNFDYINTSGTDSLKVFVSTNGGTTFNPVLLGLTTATAWTRQTVNLPATGLTATTIIRLRATSDFGVTDIGVDNVRVSYISCPAVTAATATGITATGATVSFTPASGPTTYTVTVTPAGGTATTQTITASPLTLTGLTASTAYTVSIVGNCGAGSTSQPTVVTFSTSCLAAPYVTVNNTTPYTQDFEATWLSQCGTREIPGVNWRTTPLTGNTSWRRDDDGTSATWDGTSGAFTPAGSPLGTGTSLHSARFHSYDATSGTRGTLDLYVNMAGTVGTPTLEFDYINTSGTDSLKVFVSTNGGTSFSAAILGLNTTTTWAHQLISLPASLTATTIVRLRGTGDFGFSDIGVDNVRVSYIACAAVTNLTATGVTATGAVLNFTPPAGPTTYTVTVTPAGGTATTVTPAPSSAPITLTGLTPNTAYTVSIVSNCSGSTTSTATTTSFTTSCAAAPYVLINNTTPYNQDFEAAWTSQCGTNEVPAVNWRNTPLTGNNSWRRDDDGASAAWTGPALGIYTPAGSPLGSGTSLHSARFHSYNVSGRARGSLDLFANMAGTSGTPALSFDYINTSGTDSLNVFISTNGGTTFSAALARIGQAGTWTRQTVNLPGTGLTATTIIRLRAVGDFGTTDIGLDNVNITYLACPTVTGLSASGVTPTAATVNFTPGTATTTYTVTVTPAGGTTTTQTATTSPVNLTGLTPGTSYTITIVSNCGAGQTSPAATLTFTTPPVAPLNDECAGALSVPIQFGTCITQTTSDNTAATTSAGAPTPSCSATLNRDVWFKVTVPVSGSVTVKTVAPTAGSNITDTVISLYSGTCGNLTEIGCNDDTNGLYSQVALTGRTPGEVLYIRAWAFSSTTAGLIAVCATAPSNCAAPSGPTATNVTNTTATLSWVAPTGGLPAGNTYELEYGVQGFTQGTGTSVTGLTAATYALTSLQAATDYCFYVRQNCGTTNGSSTFVGPTCFTTPLTAPANDEPCGAVALGTTTITGSNVGSTTSIQNGIITPACSPAAQPKDVWFSFVATTTTRTLTITGTAAGMVRVYTSPDCAAGPFTSVKCQAAANNNLNVGPVSLTGLTVGTRYYVAVSGYGSSDTAGSFTILSLPTATRAQADTDALLVYPNPSSTGQLTLRLSGLSGTGQATLLNALGQVVATKALSGTAEQTLSTHGLATGLYTLRVTVAGQVLTRKVVLE</sequence>
<dbReference type="NCBIfam" id="TIGR04183">
    <property type="entry name" value="Por_Secre_tail"/>
    <property type="match status" value="1"/>
</dbReference>
<dbReference type="InterPro" id="IPR006311">
    <property type="entry name" value="TAT_signal"/>
</dbReference>
<dbReference type="InterPro" id="IPR056600">
    <property type="entry name" value="GBD_T9SS_assoc"/>
</dbReference>
<feature type="domain" description="Fibronectin type-III" evidence="5">
    <location>
        <begin position="473"/>
        <end position="559"/>
    </location>
</feature>
<dbReference type="Gene3D" id="2.60.40.10">
    <property type="entry name" value="Immunoglobulins"/>
    <property type="match status" value="5"/>
</dbReference>
<feature type="domain" description="MAM" evidence="4">
    <location>
        <begin position="850"/>
        <end position="1031"/>
    </location>
</feature>
<dbReference type="Pfam" id="PF18962">
    <property type="entry name" value="Por_Secre_tail"/>
    <property type="match status" value="1"/>
</dbReference>
<proteinExistence type="predicted"/>
<evidence type="ECO:0000256" key="3">
    <source>
        <dbReference type="SAM" id="SignalP"/>
    </source>
</evidence>
<dbReference type="Pfam" id="PF20009">
    <property type="entry name" value="GEVED"/>
    <property type="match status" value="1"/>
</dbReference>
<feature type="domain" description="Fibronectin type-III" evidence="5">
    <location>
        <begin position="1260"/>
        <end position="1355"/>
    </location>
</feature>
<dbReference type="Gene3D" id="2.60.120.200">
    <property type="match status" value="3"/>
</dbReference>
<keyword evidence="3" id="KW-0732">Signal</keyword>
<organism evidence="6 7">
    <name type="scientific">Hymenobacter artigasi</name>
    <dbReference type="NCBI Taxonomy" id="2719616"/>
    <lineage>
        <taxon>Bacteria</taxon>
        <taxon>Pseudomonadati</taxon>
        <taxon>Bacteroidota</taxon>
        <taxon>Cytophagia</taxon>
        <taxon>Cytophagales</taxon>
        <taxon>Hymenobacteraceae</taxon>
        <taxon>Hymenobacter</taxon>
    </lineage>
</organism>
<dbReference type="Pfam" id="PF00041">
    <property type="entry name" value="fn3"/>
    <property type="match status" value="5"/>
</dbReference>
<evidence type="ECO:0000256" key="2">
    <source>
        <dbReference type="SAM" id="MobiDB-lite"/>
    </source>
</evidence>
<feature type="region of interest" description="Disordered" evidence="2">
    <location>
        <begin position="591"/>
        <end position="622"/>
    </location>
</feature>
<keyword evidence="7" id="KW-1185">Reference proteome</keyword>
<feature type="compositionally biased region" description="Polar residues" evidence="2">
    <location>
        <begin position="593"/>
        <end position="603"/>
    </location>
</feature>
<dbReference type="InterPro" id="IPR036116">
    <property type="entry name" value="FN3_sf"/>
</dbReference>
<reference evidence="6 7" key="1">
    <citation type="submission" date="2020-03" db="EMBL/GenBank/DDBJ databases">
        <title>Genomic Encyclopedia of Type Strains, Phase IV (KMG-V): Genome sequencing to study the core and pangenomes of soil and plant-associated prokaryotes.</title>
        <authorList>
            <person name="Whitman W."/>
        </authorList>
    </citation>
    <scope>NUCLEOTIDE SEQUENCE [LARGE SCALE GENOMIC DNA]</scope>
    <source>
        <strain evidence="6 7">1B</strain>
    </source>
</reference>
<dbReference type="PROSITE" id="PS50853">
    <property type="entry name" value="FN3"/>
    <property type="match status" value="5"/>
</dbReference>
<feature type="domain" description="Fibronectin type-III" evidence="5">
    <location>
        <begin position="1031"/>
        <end position="1116"/>
    </location>
</feature>
<dbReference type="Proteomes" id="UP000717634">
    <property type="component" value="Unassembled WGS sequence"/>
</dbReference>
<dbReference type="CDD" id="cd00063">
    <property type="entry name" value="FN3"/>
    <property type="match status" value="3"/>
</dbReference>
<dbReference type="InterPro" id="IPR000998">
    <property type="entry name" value="MAM_dom"/>
</dbReference>
<dbReference type="PANTHER" id="PTHR46708:SF2">
    <property type="entry name" value="FIBRONECTIN TYPE-III DOMAIN-CONTAINING PROTEIN"/>
    <property type="match status" value="1"/>
</dbReference>
<dbReference type="InterPro" id="IPR045474">
    <property type="entry name" value="GEVED"/>
</dbReference>
<feature type="domain" description="Fibronectin type-III" evidence="5">
    <location>
        <begin position="195"/>
        <end position="283"/>
    </location>
</feature>
<evidence type="ECO:0008006" key="8">
    <source>
        <dbReference type="Google" id="ProtNLM"/>
    </source>
</evidence>
<accession>A0ABX1HFH3</accession>
<gene>
    <name evidence="6" type="ORF">HBN54_001567</name>
</gene>
<dbReference type="SUPFAM" id="SSF49265">
    <property type="entry name" value="Fibronectin type III"/>
    <property type="match status" value="4"/>
</dbReference>
<evidence type="ECO:0000259" key="5">
    <source>
        <dbReference type="PROSITE" id="PS50853"/>
    </source>
</evidence>
<dbReference type="SUPFAM" id="SSF49899">
    <property type="entry name" value="Concanavalin A-like lectins/glucanases"/>
    <property type="match status" value="1"/>
</dbReference>
<evidence type="ECO:0000313" key="6">
    <source>
        <dbReference type="EMBL" id="NKI88974.1"/>
    </source>
</evidence>
<keyword evidence="1" id="KW-0677">Repeat</keyword>
<dbReference type="InterPro" id="IPR013320">
    <property type="entry name" value="ConA-like_dom_sf"/>
</dbReference>
<dbReference type="PANTHER" id="PTHR46708">
    <property type="entry name" value="TENASCIN"/>
    <property type="match status" value="1"/>
</dbReference>
<dbReference type="EMBL" id="JAAVTK010000003">
    <property type="protein sequence ID" value="NKI88974.1"/>
    <property type="molecule type" value="Genomic_DNA"/>
</dbReference>
<dbReference type="Pfam" id="PF23759">
    <property type="entry name" value="GBD_T9SS_assoc"/>
    <property type="match status" value="1"/>
</dbReference>
<dbReference type="InterPro" id="IPR050991">
    <property type="entry name" value="ECM_Regulatory_Proteins"/>
</dbReference>
<dbReference type="InterPro" id="IPR026444">
    <property type="entry name" value="Secre_tail"/>
</dbReference>
<feature type="signal peptide" evidence="3">
    <location>
        <begin position="1"/>
        <end position="33"/>
    </location>
</feature>
<feature type="domain" description="Fibronectin type-III" evidence="5">
    <location>
        <begin position="750"/>
        <end position="838"/>
    </location>
</feature>
<dbReference type="RefSeq" id="WP_168672608.1">
    <property type="nucleotide sequence ID" value="NZ_JAAVTK010000003.1"/>
</dbReference>
<dbReference type="SMART" id="SM00060">
    <property type="entry name" value="FN3"/>
    <property type="match status" value="6"/>
</dbReference>
<dbReference type="PROSITE" id="PS50060">
    <property type="entry name" value="MAM_2"/>
    <property type="match status" value="1"/>
</dbReference>
<dbReference type="InterPro" id="IPR003961">
    <property type="entry name" value="FN3_dom"/>
</dbReference>
<evidence type="ECO:0000313" key="7">
    <source>
        <dbReference type="Proteomes" id="UP000717634"/>
    </source>
</evidence>
<feature type="chain" id="PRO_5045775170" description="T9SS type A sorting domain-containing protein" evidence="3">
    <location>
        <begin position="34"/>
        <end position="1577"/>
    </location>
</feature>
<name>A0ABX1HFH3_9BACT</name>
<dbReference type="InterPro" id="IPR013783">
    <property type="entry name" value="Ig-like_fold"/>
</dbReference>